<evidence type="ECO:0000313" key="2">
    <source>
        <dbReference type="Proteomes" id="UP001652622"/>
    </source>
</evidence>
<sequence>MNCECCLFFFFFFRTLELILHVSCISCVKSQGKRKVRKEHFTFSSSCSDRCAQVKEGTCEPALKWPYTSELVQGKRLRGRPQLRYKDICKTLGMDTNNWETLTSDRSAWRLKTQHGLLQFEETLVRQAEAKRQSRNQRNLGARQGTECICPHVEGIATLELAFLVTLDAVLGPLSRAS</sequence>
<feature type="signal peptide" evidence="1">
    <location>
        <begin position="1"/>
        <end position="24"/>
    </location>
</feature>
<keyword evidence="1" id="KW-0732">Signal</keyword>
<accession>A0ABM3Z4G0</accession>
<proteinExistence type="predicted"/>
<protein>
    <submittedName>
        <fullName evidence="3">Uncharacterized protein LOC117672256 isoform X2</fullName>
    </submittedName>
</protein>
<name>A0ABM3Z4G0_PANGU</name>
<evidence type="ECO:0000313" key="3">
    <source>
        <dbReference type="RefSeq" id="XP_060543255.1"/>
    </source>
</evidence>
<gene>
    <name evidence="3" type="primary">LOC117672256</name>
</gene>
<keyword evidence="2" id="KW-1185">Reference proteome</keyword>
<organism evidence="2 3">
    <name type="scientific">Pantherophis guttatus</name>
    <name type="common">Corn snake</name>
    <name type="synonym">Elaphe guttata</name>
    <dbReference type="NCBI Taxonomy" id="94885"/>
    <lineage>
        <taxon>Eukaryota</taxon>
        <taxon>Metazoa</taxon>
        <taxon>Chordata</taxon>
        <taxon>Craniata</taxon>
        <taxon>Vertebrata</taxon>
        <taxon>Euteleostomi</taxon>
        <taxon>Lepidosauria</taxon>
        <taxon>Squamata</taxon>
        <taxon>Bifurcata</taxon>
        <taxon>Unidentata</taxon>
        <taxon>Episquamata</taxon>
        <taxon>Toxicofera</taxon>
        <taxon>Serpentes</taxon>
        <taxon>Colubroidea</taxon>
        <taxon>Colubridae</taxon>
        <taxon>Colubrinae</taxon>
        <taxon>Pantherophis</taxon>
    </lineage>
</organism>
<reference evidence="3" key="1">
    <citation type="submission" date="2025-08" db="UniProtKB">
        <authorList>
            <consortium name="RefSeq"/>
        </authorList>
    </citation>
    <scope>IDENTIFICATION</scope>
    <source>
        <tissue evidence="3">Blood</tissue>
    </source>
</reference>
<dbReference type="Proteomes" id="UP001652622">
    <property type="component" value="Unplaced"/>
</dbReference>
<evidence type="ECO:0000256" key="1">
    <source>
        <dbReference type="SAM" id="SignalP"/>
    </source>
</evidence>
<dbReference type="RefSeq" id="XP_060543255.1">
    <property type="nucleotide sequence ID" value="XM_060687272.1"/>
</dbReference>
<dbReference type="GeneID" id="117672256"/>
<feature type="chain" id="PRO_5045278239" evidence="1">
    <location>
        <begin position="25"/>
        <end position="178"/>
    </location>
</feature>